<proteinExistence type="predicted"/>
<dbReference type="Proteomes" id="UP000563094">
    <property type="component" value="Unassembled WGS sequence"/>
</dbReference>
<reference evidence="1 2" key="1">
    <citation type="submission" date="2020-08" db="EMBL/GenBank/DDBJ databases">
        <title>Genomic Encyclopedia of Type Strains, Phase IV (KMG-IV): sequencing the most valuable type-strain genomes for metagenomic binning, comparative biology and taxonomic classification.</title>
        <authorList>
            <person name="Goeker M."/>
        </authorList>
    </citation>
    <scope>NUCLEOTIDE SEQUENCE [LARGE SCALE GENOMIC DNA]</scope>
    <source>
        <strain evidence="1 2">DSM 29854</strain>
    </source>
</reference>
<gene>
    <name evidence="1" type="ORF">FHS90_003682</name>
</gene>
<protein>
    <recommendedName>
        <fullName evidence="3">Capsid protein</fullName>
    </recommendedName>
</protein>
<dbReference type="EMBL" id="JACJIQ010000017">
    <property type="protein sequence ID" value="MBA9078948.1"/>
    <property type="molecule type" value="Genomic_DNA"/>
</dbReference>
<evidence type="ECO:0000313" key="1">
    <source>
        <dbReference type="EMBL" id="MBA9078948.1"/>
    </source>
</evidence>
<comment type="caution">
    <text evidence="1">The sequence shown here is derived from an EMBL/GenBank/DDBJ whole genome shotgun (WGS) entry which is preliminary data.</text>
</comment>
<evidence type="ECO:0000313" key="2">
    <source>
        <dbReference type="Proteomes" id="UP000563094"/>
    </source>
</evidence>
<dbReference type="RefSeq" id="WP_182514005.1">
    <property type="nucleotide sequence ID" value="NZ_JACJIQ010000017.1"/>
</dbReference>
<sequence length="307" mass="33832">MAIQKEIWARDIAENIYPDNSFYLNSRDDSEFLEGKKVHLPQAGAKPNVAINRASLPAAVQKRQDTTGDYEVDEFTTDPVVIQHTEKIEASYNKRQSVLFDHTETLKESVADQLAHRWAPSAATNIIRTSGESRAPYLTSQTGNRLALTKADFIELDRLFNRMDIPIAQRFALIDADLYSDVLKIEDFMKVEKLGSDILVNGAIGKIFTFQLFVRSRGIVYNNAGTPVAKAPGAATAIADNLGVLAWHQNFVRRAVGATSNGGIEIFEKEADPQFYGDVFSALVRAGGRKARTDEKGVVAIVEKAAA</sequence>
<dbReference type="AlphaFoldDB" id="A0A839GWZ7"/>
<evidence type="ECO:0008006" key="3">
    <source>
        <dbReference type="Google" id="ProtNLM"/>
    </source>
</evidence>
<name>A0A839GWZ7_9BACT</name>
<organism evidence="1 2">
    <name type="scientific">Rufibacter quisquiliarum</name>
    <dbReference type="NCBI Taxonomy" id="1549639"/>
    <lineage>
        <taxon>Bacteria</taxon>
        <taxon>Pseudomonadati</taxon>
        <taxon>Bacteroidota</taxon>
        <taxon>Cytophagia</taxon>
        <taxon>Cytophagales</taxon>
        <taxon>Hymenobacteraceae</taxon>
        <taxon>Rufibacter</taxon>
    </lineage>
</organism>
<accession>A0A839GWZ7</accession>
<keyword evidence="2" id="KW-1185">Reference proteome</keyword>